<dbReference type="EMBL" id="KV425608">
    <property type="protein sequence ID" value="KZT21331.1"/>
    <property type="molecule type" value="Genomic_DNA"/>
</dbReference>
<evidence type="ECO:0008006" key="3">
    <source>
        <dbReference type="Google" id="ProtNLM"/>
    </source>
</evidence>
<dbReference type="Proteomes" id="UP000076761">
    <property type="component" value="Unassembled WGS sequence"/>
</dbReference>
<evidence type="ECO:0000313" key="1">
    <source>
        <dbReference type="EMBL" id="KZT21331.1"/>
    </source>
</evidence>
<accession>A0A165PPQ6</accession>
<protein>
    <recommendedName>
        <fullName evidence="3">Cytochrome P450</fullName>
    </recommendedName>
</protein>
<feature type="non-terminal residue" evidence="1">
    <location>
        <position position="1"/>
    </location>
</feature>
<reference evidence="1 2" key="1">
    <citation type="journal article" date="2016" name="Mol. Biol. Evol.">
        <title>Comparative Genomics of Early-Diverging Mushroom-Forming Fungi Provides Insights into the Origins of Lignocellulose Decay Capabilities.</title>
        <authorList>
            <person name="Nagy L.G."/>
            <person name="Riley R."/>
            <person name="Tritt A."/>
            <person name="Adam C."/>
            <person name="Daum C."/>
            <person name="Floudas D."/>
            <person name="Sun H."/>
            <person name="Yadav J.S."/>
            <person name="Pangilinan J."/>
            <person name="Larsson K.H."/>
            <person name="Matsuura K."/>
            <person name="Barry K."/>
            <person name="Labutti K."/>
            <person name="Kuo R."/>
            <person name="Ohm R.A."/>
            <person name="Bhattacharya S.S."/>
            <person name="Shirouzu T."/>
            <person name="Yoshinaga Y."/>
            <person name="Martin F.M."/>
            <person name="Grigoriev I.V."/>
            <person name="Hibbett D.S."/>
        </authorList>
    </citation>
    <scope>NUCLEOTIDE SEQUENCE [LARGE SCALE GENOMIC DNA]</scope>
    <source>
        <strain evidence="1 2">HHB14362 ss-1</strain>
    </source>
</reference>
<dbReference type="InParanoid" id="A0A165PPQ6"/>
<sequence length="62" mass="7212">LTSTVDDHHRTRRKMLNPIPSASHLRLVVPTFYRITKQVYIIGSCSRIPRDNIALASRYMML</sequence>
<dbReference type="AlphaFoldDB" id="A0A165PPQ6"/>
<gene>
    <name evidence="1" type="ORF">NEOLEDRAFT_1073598</name>
</gene>
<organism evidence="1 2">
    <name type="scientific">Neolentinus lepideus HHB14362 ss-1</name>
    <dbReference type="NCBI Taxonomy" id="1314782"/>
    <lineage>
        <taxon>Eukaryota</taxon>
        <taxon>Fungi</taxon>
        <taxon>Dikarya</taxon>
        <taxon>Basidiomycota</taxon>
        <taxon>Agaricomycotina</taxon>
        <taxon>Agaricomycetes</taxon>
        <taxon>Gloeophyllales</taxon>
        <taxon>Gloeophyllaceae</taxon>
        <taxon>Neolentinus</taxon>
    </lineage>
</organism>
<name>A0A165PPQ6_9AGAM</name>
<proteinExistence type="predicted"/>
<evidence type="ECO:0000313" key="2">
    <source>
        <dbReference type="Proteomes" id="UP000076761"/>
    </source>
</evidence>
<keyword evidence="2" id="KW-1185">Reference proteome</keyword>